<dbReference type="AlphaFoldDB" id="A0A7J7KPZ8"/>
<gene>
    <name evidence="1" type="ORF">EB796_001456</name>
</gene>
<protein>
    <submittedName>
        <fullName evidence="1">Uncharacterized protein</fullName>
    </submittedName>
</protein>
<evidence type="ECO:0000313" key="1">
    <source>
        <dbReference type="EMBL" id="KAF6040242.1"/>
    </source>
</evidence>
<organism evidence="1 2">
    <name type="scientific">Bugula neritina</name>
    <name type="common">Brown bryozoan</name>
    <name type="synonym">Sertularia neritina</name>
    <dbReference type="NCBI Taxonomy" id="10212"/>
    <lineage>
        <taxon>Eukaryota</taxon>
        <taxon>Metazoa</taxon>
        <taxon>Spiralia</taxon>
        <taxon>Lophotrochozoa</taxon>
        <taxon>Bryozoa</taxon>
        <taxon>Gymnolaemata</taxon>
        <taxon>Cheilostomatida</taxon>
        <taxon>Flustrina</taxon>
        <taxon>Buguloidea</taxon>
        <taxon>Bugulidae</taxon>
        <taxon>Bugula</taxon>
    </lineage>
</organism>
<keyword evidence="2" id="KW-1185">Reference proteome</keyword>
<sequence length="123" mass="13126">MNKFSLRYDDVEPASSKVSKPLVTVAKPTKSSVISSAENVDPTVPPPPPLVNPQLFSTNPVPASAFLMAAAAAGGGLAADDPQRLPLHCNEFQSLKPHILYLAHIYDVESVSVDSSKVLLYIK</sequence>
<name>A0A7J7KPZ8_BUGNE</name>
<reference evidence="1" key="1">
    <citation type="submission" date="2020-06" db="EMBL/GenBank/DDBJ databases">
        <title>Draft genome of Bugula neritina, a colonial animal packing powerful symbionts and potential medicines.</title>
        <authorList>
            <person name="Rayko M."/>
        </authorList>
    </citation>
    <scope>NUCLEOTIDE SEQUENCE [LARGE SCALE GENOMIC DNA]</scope>
    <source>
        <strain evidence="1">Kwan_BN1</strain>
    </source>
</reference>
<accession>A0A7J7KPZ8</accession>
<proteinExistence type="predicted"/>
<dbReference type="EMBL" id="VXIV02000164">
    <property type="protein sequence ID" value="KAF6040242.1"/>
    <property type="molecule type" value="Genomic_DNA"/>
</dbReference>
<comment type="caution">
    <text evidence="1">The sequence shown here is derived from an EMBL/GenBank/DDBJ whole genome shotgun (WGS) entry which is preliminary data.</text>
</comment>
<evidence type="ECO:0000313" key="2">
    <source>
        <dbReference type="Proteomes" id="UP000593567"/>
    </source>
</evidence>
<dbReference type="Proteomes" id="UP000593567">
    <property type="component" value="Unassembled WGS sequence"/>
</dbReference>